<comment type="caution">
    <text evidence="1">The sequence shown here is derived from an EMBL/GenBank/DDBJ whole genome shotgun (WGS) entry which is preliminary data.</text>
</comment>
<name>A0A0G1T8J5_UNCKA</name>
<dbReference type="Proteomes" id="UP000034873">
    <property type="component" value="Unassembled WGS sequence"/>
</dbReference>
<proteinExistence type="predicted"/>
<dbReference type="AlphaFoldDB" id="A0A0G1T8J5"/>
<accession>A0A0G1T8J5</accession>
<dbReference type="EMBL" id="LCNH01000021">
    <property type="protein sequence ID" value="KKU50538.1"/>
    <property type="molecule type" value="Genomic_DNA"/>
</dbReference>
<sequence length="72" mass="6530">MLSRFAAAVAAALEKVVPPVGATTLEISSGFTIVADDGGAGAGTGSGVGVSCAGADIAGTGGCATWAAGCAS</sequence>
<reference evidence="1 2" key="1">
    <citation type="journal article" date="2015" name="Nature">
        <title>rRNA introns, odd ribosomes, and small enigmatic genomes across a large radiation of phyla.</title>
        <authorList>
            <person name="Brown C.T."/>
            <person name="Hug L.A."/>
            <person name="Thomas B.C."/>
            <person name="Sharon I."/>
            <person name="Castelle C.J."/>
            <person name="Singh A."/>
            <person name="Wilkins M.J."/>
            <person name="Williams K.H."/>
            <person name="Banfield J.F."/>
        </authorList>
    </citation>
    <scope>NUCLEOTIDE SEQUENCE [LARGE SCALE GENOMIC DNA]</scope>
</reference>
<organism evidence="1 2">
    <name type="scientific">candidate division WWE3 bacterium GW2011_GWC1_47_10</name>
    <dbReference type="NCBI Taxonomy" id="1619122"/>
    <lineage>
        <taxon>Bacteria</taxon>
        <taxon>Katanobacteria</taxon>
    </lineage>
</organism>
<evidence type="ECO:0000313" key="2">
    <source>
        <dbReference type="Proteomes" id="UP000034873"/>
    </source>
</evidence>
<evidence type="ECO:0000313" key="1">
    <source>
        <dbReference type="EMBL" id="KKU50538.1"/>
    </source>
</evidence>
<gene>
    <name evidence="1" type="ORF">UX73_C0021G0007</name>
</gene>
<protein>
    <submittedName>
        <fullName evidence="1">Uncharacterized protein</fullName>
    </submittedName>
</protein>